<dbReference type="Proteomes" id="UP001108240">
    <property type="component" value="Unplaced"/>
</dbReference>
<reference evidence="8" key="1">
    <citation type="submission" date="2025-08" db="UniProtKB">
        <authorList>
            <consortium name="Ensembl"/>
        </authorList>
    </citation>
    <scope>IDENTIFICATION</scope>
</reference>
<dbReference type="Ensembl" id="ENSCCRT00000150910.1">
    <property type="protein sequence ID" value="ENSCCRP00000122931.1"/>
    <property type="gene ID" value="ENSCCRG00000063676.1"/>
</dbReference>
<dbReference type="Pfam" id="PF02038">
    <property type="entry name" value="ATP1G1_PLM_MAT8"/>
    <property type="match status" value="1"/>
</dbReference>
<evidence type="ECO:0000313" key="9">
    <source>
        <dbReference type="Proteomes" id="UP001108240"/>
    </source>
</evidence>
<sequence length="93" mass="10347">MELCVAAVLLSYFAPALGSAFGREMPASQMDEIHDYESLRIGGMIFAVILFFMGIFLIVGRKCRCKGQKSKPVGIDTEAARGENVPFYYIYII</sequence>
<proteinExistence type="inferred from homology"/>
<evidence type="ECO:0000256" key="3">
    <source>
        <dbReference type="ARBA" id="ARBA00022448"/>
    </source>
</evidence>
<accession>A0A9J7YV07</accession>
<dbReference type="GO" id="GO:0006811">
    <property type="term" value="P:monoatomic ion transport"/>
    <property type="evidence" value="ECO:0007669"/>
    <property type="project" value="UniProtKB-KW"/>
</dbReference>
<feature type="transmembrane region" description="Helical" evidence="7">
    <location>
        <begin position="38"/>
        <end position="59"/>
    </location>
</feature>
<keyword evidence="6 7" id="KW-0472">Membrane</keyword>
<keyword evidence="3 7" id="KW-0813">Transport</keyword>
<name>A0A9J7YV07_CYPCA</name>
<evidence type="ECO:0000256" key="1">
    <source>
        <dbReference type="ARBA" id="ARBA00004167"/>
    </source>
</evidence>
<evidence type="ECO:0000256" key="5">
    <source>
        <dbReference type="ARBA" id="ARBA00023065"/>
    </source>
</evidence>
<dbReference type="Gene3D" id="1.20.5.780">
    <property type="entry name" value="Single helix bin"/>
    <property type="match status" value="1"/>
</dbReference>
<keyword evidence="4 7" id="KW-0812">Transmembrane</keyword>
<dbReference type="GO" id="GO:0017080">
    <property type="term" value="F:sodium channel regulator activity"/>
    <property type="evidence" value="ECO:0007669"/>
    <property type="project" value="TreeGrafter"/>
</dbReference>
<dbReference type="GO" id="GO:0016020">
    <property type="term" value="C:membrane"/>
    <property type="evidence" value="ECO:0007669"/>
    <property type="project" value="UniProtKB-SubCell"/>
</dbReference>
<keyword evidence="7" id="KW-1133">Transmembrane helix</keyword>
<evidence type="ECO:0000256" key="2">
    <source>
        <dbReference type="ARBA" id="ARBA00005948"/>
    </source>
</evidence>
<dbReference type="PANTHER" id="PTHR14132">
    <property type="entry name" value="SODIUM/POTASSIUM-TRANSPORTING ATPASE SUBUNIT GAMMA"/>
    <property type="match status" value="1"/>
</dbReference>
<evidence type="ECO:0000256" key="6">
    <source>
        <dbReference type="ARBA" id="ARBA00023136"/>
    </source>
</evidence>
<feature type="signal peptide" evidence="7">
    <location>
        <begin position="1"/>
        <end position="18"/>
    </location>
</feature>
<dbReference type="GO" id="GO:0043269">
    <property type="term" value="P:regulation of monoatomic ion transport"/>
    <property type="evidence" value="ECO:0007669"/>
    <property type="project" value="InterPro"/>
</dbReference>
<evidence type="ECO:0000256" key="7">
    <source>
        <dbReference type="RuleBase" id="RU364131"/>
    </source>
</evidence>
<dbReference type="AlphaFoldDB" id="A0A9J7YV07"/>
<dbReference type="CDD" id="cd20324">
    <property type="entry name" value="FXYD6"/>
    <property type="match status" value="1"/>
</dbReference>
<keyword evidence="7" id="KW-0732">Signal</keyword>
<evidence type="ECO:0000313" key="8">
    <source>
        <dbReference type="Ensembl" id="ENSCCRP00000122931.1"/>
    </source>
</evidence>
<reference evidence="8" key="2">
    <citation type="submission" date="2025-09" db="UniProtKB">
        <authorList>
            <consortium name="Ensembl"/>
        </authorList>
    </citation>
    <scope>IDENTIFICATION</scope>
</reference>
<dbReference type="InterPro" id="IPR000272">
    <property type="entry name" value="Ion-transport_regulator_FXYD"/>
</dbReference>
<keyword evidence="5 7" id="KW-0406">Ion transport</keyword>
<evidence type="ECO:0000256" key="4">
    <source>
        <dbReference type="ARBA" id="ARBA00022692"/>
    </source>
</evidence>
<dbReference type="GeneTree" id="ENSGT01150000287463"/>
<comment type="similarity">
    <text evidence="2 7">Belongs to the FXYD family.</text>
</comment>
<organism evidence="8 9">
    <name type="scientific">Cyprinus carpio carpio</name>
    <dbReference type="NCBI Taxonomy" id="630221"/>
    <lineage>
        <taxon>Eukaryota</taxon>
        <taxon>Metazoa</taxon>
        <taxon>Chordata</taxon>
        <taxon>Craniata</taxon>
        <taxon>Vertebrata</taxon>
        <taxon>Euteleostomi</taxon>
        <taxon>Actinopterygii</taxon>
        <taxon>Neopterygii</taxon>
        <taxon>Teleostei</taxon>
        <taxon>Ostariophysi</taxon>
        <taxon>Cypriniformes</taxon>
        <taxon>Cyprinidae</taxon>
        <taxon>Cyprininae</taxon>
        <taxon>Cyprinus</taxon>
    </lineage>
</organism>
<feature type="chain" id="PRO_5039963095" description="FXYD domain-containing ion transport regulator" evidence="7">
    <location>
        <begin position="19"/>
        <end position="93"/>
    </location>
</feature>
<keyword evidence="9" id="KW-1185">Reference proteome</keyword>
<comment type="subcellular location">
    <subcellularLocation>
        <location evidence="1">Membrane</location>
        <topology evidence="1">Single-pass membrane protein</topology>
    </subcellularLocation>
</comment>
<protein>
    <recommendedName>
        <fullName evidence="7">FXYD domain-containing ion transport regulator</fullName>
    </recommendedName>
</protein>